<keyword evidence="2" id="KW-1185">Reference proteome</keyword>
<evidence type="ECO:0000313" key="2">
    <source>
        <dbReference type="Proteomes" id="UP001234297"/>
    </source>
</evidence>
<dbReference type="Proteomes" id="UP001234297">
    <property type="component" value="Chromosome 1"/>
</dbReference>
<organism evidence="1 2">
    <name type="scientific">Persea americana</name>
    <name type="common">Avocado</name>
    <dbReference type="NCBI Taxonomy" id="3435"/>
    <lineage>
        <taxon>Eukaryota</taxon>
        <taxon>Viridiplantae</taxon>
        <taxon>Streptophyta</taxon>
        <taxon>Embryophyta</taxon>
        <taxon>Tracheophyta</taxon>
        <taxon>Spermatophyta</taxon>
        <taxon>Magnoliopsida</taxon>
        <taxon>Magnoliidae</taxon>
        <taxon>Laurales</taxon>
        <taxon>Lauraceae</taxon>
        <taxon>Persea</taxon>
    </lineage>
</organism>
<protein>
    <submittedName>
        <fullName evidence="1">Uncharacterized protein</fullName>
    </submittedName>
</protein>
<evidence type="ECO:0000313" key="1">
    <source>
        <dbReference type="EMBL" id="KAJ8647742.1"/>
    </source>
</evidence>
<reference evidence="1 2" key="1">
    <citation type="journal article" date="2022" name="Hortic Res">
        <title>A haplotype resolved chromosomal level avocado genome allows analysis of novel avocado genes.</title>
        <authorList>
            <person name="Nath O."/>
            <person name="Fletcher S.J."/>
            <person name="Hayward A."/>
            <person name="Shaw L.M."/>
            <person name="Masouleh A.K."/>
            <person name="Furtado A."/>
            <person name="Henry R.J."/>
            <person name="Mitter N."/>
        </authorList>
    </citation>
    <scope>NUCLEOTIDE SEQUENCE [LARGE SCALE GENOMIC DNA]</scope>
    <source>
        <strain evidence="2">cv. Hass</strain>
    </source>
</reference>
<comment type="caution">
    <text evidence="1">The sequence shown here is derived from an EMBL/GenBank/DDBJ whole genome shotgun (WGS) entry which is preliminary data.</text>
</comment>
<name>A0ACC2MPQ3_PERAE</name>
<proteinExistence type="predicted"/>
<gene>
    <name evidence="1" type="ORF">MRB53_000765</name>
</gene>
<sequence length="602" mass="67201">MGRRGRKSATQNPDLATEMGKVERRGRRSQTLIPETVREMGKEEGGGFFACYLLCSLSPRHKGQTYIGFTVNPRRRIRQHNGEIKCGAWRTKRKRPWEMILCMFGFPSNVSALQFEWAWQHPRESLAVRKAAASFKSLSGIANKIKLAYTMLTLPAWENLNLTINFFSTKYMKYTAGCPTLPQQMNVQFGSMDELPCYMGSQILDQEEDFEEDEDCNDDEHETNTMDISAIESVSHDIEKEAAHDLFPQQMDFQVCSMDKPPCSMGSYMGSLLLGNEDKDCNDNGHGIKVMDLPAVESGSHDEEKAAAHDLNPVIKDSNFREPPAAPRVQSSIEFTSVHNKDILGLNKEGNVGWSTQLLSPRANDNPPSINIHPGDDFCLSVVNLLSPEGDGLSLFCQLVRLQGKLVVMGGWDSIRHVFVYNFTRRKWRKGSDMLAARSFFAARAVDDRRVVVAGGHDENKNVLKTASNSGCAEVYELATGRWWRVEGAWEEGKCPRGRVKVERSGKVGVLVGGGDGCRRDGRPGICDRVSMPWGGSWVLPGGGAKRGQNGKMEKMDVGEEFSGFVQSGCRAYQVINEVRLLARYLQGLQGDWVLWALLPSR</sequence>
<dbReference type="EMBL" id="CM056809">
    <property type="protein sequence ID" value="KAJ8647742.1"/>
    <property type="molecule type" value="Genomic_DNA"/>
</dbReference>
<accession>A0ACC2MPQ3</accession>